<dbReference type="SUPFAM" id="SSF56235">
    <property type="entry name" value="N-terminal nucleophile aminohydrolases (Ntn hydrolases)"/>
    <property type="match status" value="1"/>
</dbReference>
<feature type="active site" description="For Fru-6P isomerization activity" evidence="8">
    <location>
        <position position="602"/>
    </location>
</feature>
<keyword evidence="5 8" id="KW-0808">Transferase</keyword>
<accession>A0ABX2PM09</accession>
<sequence length="607" mass="65588">MCGIVGVLGQHEAAPILVEALKRLEYRGYDSAGIATVNSGALGRRRAVGKLVNLSDLLVHDPLPGKSGIGHTRWATHGAPSVNNAHPHKAGPVAVVHNGIVENYRELRAELAEHGIGFETETDTETVALMTEHFLKSGLSPIEAAFKTIDRLQGAFALAFLFDGQDDLIVAARKGSPLAIGHGDSEMFVGSDAIALAPLTNKITYLEEGDRAVLTRTSLEIRNEAGELANREMRKIKLDHARADKGEHKHFMAKEIAEQPIVVAEAIRSYMPTGADQVVLPDTDLDFSKLDRLTMVACGTAFYACLTAKYWFEQLAKMPVEVDIASEFRYREPPITDRTLALFVSQSGETADTLAALRYCEGKADKIVSVVNVPESSIARESDVALPIHAGVEIGVASTKAFTCQLSVLLMLALKAAADRGTLSDEELADHAAALRGLPSVLNTALDQNRAIRKSAQRLSEARDVLFLGRGLMYPLAMEGALKLKEISYIHAEGYASGELKHGPIALIDKHMPVVVMAPRDAVFDKTVSNMQEVMARKGKVILVSDDDGIAEAEDGVWSTIRMPHIHPSLAPILYSVPAQLLAYHTAVAKGTDVDQPRNLAKSVTVE</sequence>
<dbReference type="Pfam" id="PF13522">
    <property type="entry name" value="GATase_6"/>
    <property type="match status" value="1"/>
</dbReference>
<dbReference type="InterPro" id="IPR005855">
    <property type="entry name" value="GFAT"/>
</dbReference>
<feature type="initiator methionine" description="Removed" evidence="8">
    <location>
        <position position="1"/>
    </location>
</feature>
<dbReference type="Gene3D" id="3.40.50.10490">
    <property type="entry name" value="Glucose-6-phosphate isomerase like protein, domain 1"/>
    <property type="match status" value="2"/>
</dbReference>
<dbReference type="PANTHER" id="PTHR10937">
    <property type="entry name" value="GLUCOSAMINE--FRUCTOSE-6-PHOSPHATE AMINOTRANSFERASE, ISOMERIZING"/>
    <property type="match status" value="1"/>
</dbReference>
<dbReference type="PROSITE" id="PS51464">
    <property type="entry name" value="SIS"/>
    <property type="match status" value="2"/>
</dbReference>
<dbReference type="InterPro" id="IPR017932">
    <property type="entry name" value="GATase_2_dom"/>
</dbReference>
<gene>
    <name evidence="8 11" type="primary">glmS</name>
    <name evidence="11" type="ORF">HW561_02390</name>
</gene>
<comment type="catalytic activity">
    <reaction evidence="1 8">
        <text>D-fructose 6-phosphate + L-glutamine = D-glucosamine 6-phosphate + L-glutamate</text>
        <dbReference type="Rhea" id="RHEA:13237"/>
        <dbReference type="ChEBI" id="CHEBI:29985"/>
        <dbReference type="ChEBI" id="CHEBI:58359"/>
        <dbReference type="ChEBI" id="CHEBI:58725"/>
        <dbReference type="ChEBI" id="CHEBI:61527"/>
        <dbReference type="EC" id="2.6.1.16"/>
    </reaction>
</comment>
<dbReference type="Proteomes" id="UP000630805">
    <property type="component" value="Unassembled WGS sequence"/>
</dbReference>
<reference evidence="11 12" key="1">
    <citation type="submission" date="2020-06" db="EMBL/GenBank/DDBJ databases">
        <authorList>
            <person name="Cao W.R."/>
        </authorList>
    </citation>
    <scope>NUCLEOTIDE SEQUENCE [LARGE SCALE GENOMIC DNA]</scope>
    <source>
        <strain evidence="11 12">B1Z28</strain>
    </source>
</reference>
<evidence type="ECO:0000256" key="8">
    <source>
        <dbReference type="HAMAP-Rule" id="MF_00164"/>
    </source>
</evidence>
<dbReference type="NCBIfam" id="TIGR01135">
    <property type="entry name" value="glmS"/>
    <property type="match status" value="1"/>
</dbReference>
<dbReference type="Gene3D" id="3.60.20.10">
    <property type="entry name" value="Glutamine Phosphoribosylpyrophosphate, subunit 1, domain 1"/>
    <property type="match status" value="1"/>
</dbReference>
<dbReference type="InterPro" id="IPR046348">
    <property type="entry name" value="SIS_dom_sf"/>
</dbReference>
<evidence type="ECO:0000313" key="12">
    <source>
        <dbReference type="Proteomes" id="UP000630805"/>
    </source>
</evidence>
<dbReference type="NCBIfam" id="NF001484">
    <property type="entry name" value="PRK00331.1"/>
    <property type="match status" value="1"/>
</dbReference>
<evidence type="ECO:0000259" key="10">
    <source>
        <dbReference type="PROSITE" id="PS51464"/>
    </source>
</evidence>
<dbReference type="CDD" id="cd05008">
    <property type="entry name" value="SIS_GlmS_GlmD_1"/>
    <property type="match status" value="1"/>
</dbReference>
<comment type="subunit">
    <text evidence="8">Homodimer.</text>
</comment>
<comment type="subcellular location">
    <subcellularLocation>
        <location evidence="8">Cytoplasm</location>
    </subcellularLocation>
</comment>
<feature type="domain" description="SIS" evidence="10">
    <location>
        <begin position="283"/>
        <end position="422"/>
    </location>
</feature>
<keyword evidence="4 8" id="KW-0032">Aminotransferase</keyword>
<proteinExistence type="inferred from homology"/>
<dbReference type="CDD" id="cd00714">
    <property type="entry name" value="GFAT"/>
    <property type="match status" value="1"/>
</dbReference>
<keyword evidence="7" id="KW-0315">Glutamine amidotransferase</keyword>
<dbReference type="EC" id="2.6.1.16" evidence="2 8"/>
<dbReference type="InterPro" id="IPR035490">
    <property type="entry name" value="GlmS/FrlB_SIS"/>
</dbReference>
<dbReference type="SUPFAM" id="SSF53697">
    <property type="entry name" value="SIS domain"/>
    <property type="match status" value="1"/>
</dbReference>
<dbReference type="HAMAP" id="MF_00164">
    <property type="entry name" value="GlmS"/>
    <property type="match status" value="1"/>
</dbReference>
<keyword evidence="8" id="KW-0963">Cytoplasm</keyword>
<comment type="function">
    <text evidence="8">Catalyzes the first step in hexosamine metabolism, converting fructose-6P into glucosamine-6P using glutamine as a nitrogen source.</text>
</comment>
<organism evidence="11 12">
    <name type="scientific">Ruegeria haliotis</name>
    <dbReference type="NCBI Taxonomy" id="2747601"/>
    <lineage>
        <taxon>Bacteria</taxon>
        <taxon>Pseudomonadati</taxon>
        <taxon>Pseudomonadota</taxon>
        <taxon>Alphaproteobacteria</taxon>
        <taxon>Rhodobacterales</taxon>
        <taxon>Roseobacteraceae</taxon>
        <taxon>Ruegeria</taxon>
    </lineage>
</organism>
<comment type="caution">
    <text evidence="11">The sequence shown here is derived from an EMBL/GenBank/DDBJ whole genome shotgun (WGS) entry which is preliminary data.</text>
</comment>
<evidence type="ECO:0000256" key="3">
    <source>
        <dbReference type="ARBA" id="ARBA00016090"/>
    </source>
</evidence>
<evidence type="ECO:0000256" key="2">
    <source>
        <dbReference type="ARBA" id="ARBA00012916"/>
    </source>
</evidence>
<evidence type="ECO:0000256" key="1">
    <source>
        <dbReference type="ARBA" id="ARBA00001031"/>
    </source>
</evidence>
<evidence type="ECO:0000256" key="7">
    <source>
        <dbReference type="ARBA" id="ARBA00022962"/>
    </source>
</evidence>
<dbReference type="GO" id="GO:0004360">
    <property type="term" value="F:glutamine-fructose-6-phosphate transaminase (isomerizing) activity"/>
    <property type="evidence" value="ECO:0007669"/>
    <property type="project" value="UniProtKB-EC"/>
</dbReference>
<dbReference type="RefSeq" id="WP_176861619.1">
    <property type="nucleotide sequence ID" value="NZ_JABXWT010000001.1"/>
</dbReference>
<dbReference type="CDD" id="cd05009">
    <property type="entry name" value="SIS_GlmS_GlmD_2"/>
    <property type="match status" value="1"/>
</dbReference>
<feature type="domain" description="Glutamine amidotransferase type-2" evidence="9">
    <location>
        <begin position="2"/>
        <end position="217"/>
    </location>
</feature>
<dbReference type="InterPro" id="IPR001347">
    <property type="entry name" value="SIS_dom"/>
</dbReference>
<dbReference type="PROSITE" id="PS51278">
    <property type="entry name" value="GATASE_TYPE_2"/>
    <property type="match status" value="1"/>
</dbReference>
<keyword evidence="6" id="KW-0677">Repeat</keyword>
<dbReference type="InterPro" id="IPR047084">
    <property type="entry name" value="GFAT_N"/>
</dbReference>
<evidence type="ECO:0000256" key="5">
    <source>
        <dbReference type="ARBA" id="ARBA00022679"/>
    </source>
</evidence>
<dbReference type="InterPro" id="IPR029055">
    <property type="entry name" value="Ntn_hydrolases_N"/>
</dbReference>
<dbReference type="InterPro" id="IPR035466">
    <property type="entry name" value="GlmS/AgaS_SIS"/>
</dbReference>
<dbReference type="EMBL" id="JABXWT010000001">
    <property type="protein sequence ID" value="NVO54637.1"/>
    <property type="molecule type" value="Genomic_DNA"/>
</dbReference>
<dbReference type="Pfam" id="PF01380">
    <property type="entry name" value="SIS"/>
    <property type="match status" value="2"/>
</dbReference>
<feature type="active site" description="Nucleophile; for GATase activity" evidence="8">
    <location>
        <position position="2"/>
    </location>
</feature>
<name>A0ABX2PM09_9RHOB</name>
<evidence type="ECO:0000256" key="4">
    <source>
        <dbReference type="ARBA" id="ARBA00022576"/>
    </source>
</evidence>
<evidence type="ECO:0000313" key="11">
    <source>
        <dbReference type="EMBL" id="NVO54637.1"/>
    </source>
</evidence>
<dbReference type="PANTHER" id="PTHR10937:SF0">
    <property type="entry name" value="GLUTAMINE--FRUCTOSE-6-PHOSPHATE TRANSAMINASE (ISOMERIZING)"/>
    <property type="match status" value="1"/>
</dbReference>
<evidence type="ECO:0000259" key="9">
    <source>
        <dbReference type="PROSITE" id="PS51278"/>
    </source>
</evidence>
<protein>
    <recommendedName>
        <fullName evidence="3 8">Glutamine--fructose-6-phosphate aminotransferase [isomerizing]</fullName>
        <ecNumber evidence="2 8">2.6.1.16</ecNumber>
    </recommendedName>
    <alternativeName>
        <fullName evidence="8">D-fructose-6-phosphate amidotransferase</fullName>
    </alternativeName>
    <alternativeName>
        <fullName evidence="8">GFAT</fullName>
    </alternativeName>
    <alternativeName>
        <fullName evidence="8">Glucosamine-6-phosphate synthase</fullName>
    </alternativeName>
    <alternativeName>
        <fullName evidence="8">Hexosephosphate aminotransferase</fullName>
    </alternativeName>
    <alternativeName>
        <fullName evidence="8">L-glutamine--D-fructose-6-phosphate amidotransferase</fullName>
    </alternativeName>
</protein>
<keyword evidence="12" id="KW-1185">Reference proteome</keyword>
<evidence type="ECO:0000256" key="6">
    <source>
        <dbReference type="ARBA" id="ARBA00022737"/>
    </source>
</evidence>
<feature type="domain" description="SIS" evidence="10">
    <location>
        <begin position="455"/>
        <end position="597"/>
    </location>
</feature>